<dbReference type="EMBL" id="LAZR01013558">
    <property type="protein sequence ID" value="KKM21403.1"/>
    <property type="molecule type" value="Genomic_DNA"/>
</dbReference>
<comment type="caution">
    <text evidence="1">The sequence shown here is derived from an EMBL/GenBank/DDBJ whole genome shotgun (WGS) entry which is preliminary data.</text>
</comment>
<sequence length="57" mass="6797">MTTIAFDTDDFEKFIEKWRENNPLDKSLSNTQIVGRYLLKYIQDNNKKENKNGKQTN</sequence>
<reference evidence="1" key="1">
    <citation type="journal article" date="2015" name="Nature">
        <title>Complex archaea that bridge the gap between prokaryotes and eukaryotes.</title>
        <authorList>
            <person name="Spang A."/>
            <person name="Saw J.H."/>
            <person name="Jorgensen S.L."/>
            <person name="Zaremba-Niedzwiedzka K."/>
            <person name="Martijn J."/>
            <person name="Lind A.E."/>
            <person name="van Eijk R."/>
            <person name="Schleper C."/>
            <person name="Guy L."/>
            <person name="Ettema T.J."/>
        </authorList>
    </citation>
    <scope>NUCLEOTIDE SEQUENCE</scope>
</reference>
<protein>
    <submittedName>
        <fullName evidence="1">Uncharacterized protein</fullName>
    </submittedName>
</protein>
<accession>A0A0F9KGV1</accession>
<dbReference type="AlphaFoldDB" id="A0A0F9KGV1"/>
<evidence type="ECO:0000313" key="1">
    <source>
        <dbReference type="EMBL" id="KKM21403.1"/>
    </source>
</evidence>
<gene>
    <name evidence="1" type="ORF">LCGC14_1635750</name>
</gene>
<organism evidence="1">
    <name type="scientific">marine sediment metagenome</name>
    <dbReference type="NCBI Taxonomy" id="412755"/>
    <lineage>
        <taxon>unclassified sequences</taxon>
        <taxon>metagenomes</taxon>
        <taxon>ecological metagenomes</taxon>
    </lineage>
</organism>
<name>A0A0F9KGV1_9ZZZZ</name>
<proteinExistence type="predicted"/>